<feature type="binding site" evidence="6">
    <location>
        <position position="126"/>
    </location>
    <ligand>
        <name>S-adenosyl-L-methionine</name>
        <dbReference type="ChEBI" id="CHEBI:59789"/>
    </ligand>
</feature>
<dbReference type="GO" id="GO:0003723">
    <property type="term" value="F:RNA binding"/>
    <property type="evidence" value="ECO:0007669"/>
    <property type="project" value="TreeGrafter"/>
</dbReference>
<dbReference type="PANTHER" id="PTHR45904:SF1">
    <property type="entry name" value="TRNA (URACIL-5-)-METHYLTRANSFERASE HOMOLOG B"/>
    <property type="match status" value="1"/>
</dbReference>
<reference evidence="7" key="1">
    <citation type="submission" date="2020-11" db="EMBL/GenBank/DDBJ databases">
        <authorList>
            <person name="Tran Van P."/>
        </authorList>
    </citation>
    <scope>NUCLEOTIDE SEQUENCE</scope>
</reference>
<feature type="binding site" evidence="6">
    <location>
        <position position="226"/>
    </location>
    <ligand>
        <name>S-adenosyl-L-methionine</name>
        <dbReference type="ChEBI" id="CHEBI:59789"/>
    </ligand>
</feature>
<comment type="catalytic activity">
    <reaction evidence="5">
        <text>uridine(54) in tRNA + S-adenosyl-L-methionine = 5-methyluridine(54) in tRNA + S-adenosyl-L-homocysteine + H(+)</text>
        <dbReference type="Rhea" id="RHEA:42712"/>
        <dbReference type="Rhea" id="RHEA-COMP:10167"/>
        <dbReference type="Rhea" id="RHEA-COMP:10193"/>
        <dbReference type="ChEBI" id="CHEBI:15378"/>
        <dbReference type="ChEBI" id="CHEBI:57856"/>
        <dbReference type="ChEBI" id="CHEBI:59789"/>
        <dbReference type="ChEBI" id="CHEBI:65315"/>
        <dbReference type="ChEBI" id="CHEBI:74447"/>
        <dbReference type="EC" id="2.1.1.35"/>
    </reaction>
    <physiologicalReaction direction="left-to-right" evidence="5">
        <dbReference type="Rhea" id="RHEA:42713"/>
    </physiologicalReaction>
</comment>
<dbReference type="EC" id="2.1.1.35" evidence="4"/>
<evidence type="ECO:0000313" key="7">
    <source>
        <dbReference type="EMBL" id="CAD7394857.1"/>
    </source>
</evidence>
<feature type="binding site" evidence="6">
    <location>
        <position position="176"/>
    </location>
    <ligand>
        <name>S-adenosyl-L-methionine</name>
        <dbReference type="ChEBI" id="CHEBI:59789"/>
    </ligand>
</feature>
<dbReference type="SUPFAM" id="SSF53335">
    <property type="entry name" value="S-adenosyl-L-methionine-dependent methyltransferases"/>
    <property type="match status" value="1"/>
</dbReference>
<dbReference type="GO" id="GO:0032259">
    <property type="term" value="P:methylation"/>
    <property type="evidence" value="ECO:0007669"/>
    <property type="project" value="UniProtKB-KW"/>
</dbReference>
<dbReference type="AlphaFoldDB" id="A0A7R9CDU1"/>
<keyword evidence="1 6" id="KW-0489">Methyltransferase</keyword>
<evidence type="ECO:0000256" key="3">
    <source>
        <dbReference type="ARBA" id="ARBA00022691"/>
    </source>
</evidence>
<dbReference type="InterPro" id="IPR045850">
    <property type="entry name" value="TRM2_met"/>
</dbReference>
<evidence type="ECO:0000256" key="4">
    <source>
        <dbReference type="ARBA" id="ARBA00033763"/>
    </source>
</evidence>
<organism evidence="7">
    <name type="scientific">Timema cristinae</name>
    <name type="common">Walking stick</name>
    <dbReference type="NCBI Taxonomy" id="61476"/>
    <lineage>
        <taxon>Eukaryota</taxon>
        <taxon>Metazoa</taxon>
        <taxon>Ecdysozoa</taxon>
        <taxon>Arthropoda</taxon>
        <taxon>Hexapoda</taxon>
        <taxon>Insecta</taxon>
        <taxon>Pterygota</taxon>
        <taxon>Neoptera</taxon>
        <taxon>Polyneoptera</taxon>
        <taxon>Phasmatodea</taxon>
        <taxon>Timematodea</taxon>
        <taxon>Timematoidea</taxon>
        <taxon>Timematidae</taxon>
        <taxon>Timema</taxon>
    </lineage>
</organism>
<name>A0A7R9CDU1_TIMCR</name>
<accession>A0A7R9CDU1</accession>
<dbReference type="Pfam" id="PF05958">
    <property type="entry name" value="tRNA_U5-meth_tr"/>
    <property type="match status" value="1"/>
</dbReference>
<feature type="active site" description="Nucleophile" evidence="6">
    <location>
        <position position="254"/>
    </location>
</feature>
<comment type="similarity">
    <text evidence="6">Belongs to the class I-like SAM-binding methyltransferase superfamily. RNA M5U methyltransferase family.</text>
</comment>
<keyword evidence="3 6" id="KW-0949">S-adenosyl-L-methionine</keyword>
<dbReference type="PROSITE" id="PS01231">
    <property type="entry name" value="TRMA_2"/>
    <property type="match status" value="1"/>
</dbReference>
<sequence length="299" mass="33103">MDIVEWAYEDYIRISDLPACHDLYDGGHWRSFIVRSTSSGKLMATAVFHPQNMENAAVEEEALKLREYFVHGAGAQSNLSSLYFQSCRNVRCTNEVAPLTLLHGDTHLMEDLSGFTFRISPDSFFQVNSQAASVLYETALKSANLTYTMTLLDVCCGTGTIGILASRYVRGVVGMDIVPDAVKDAEHNATLNNVRNVEFISGRAEKVVPGVIRGLGMSSEIVAVVNPGRSGLHESVIHALCETKQIQQLVYISCKADNANTMQNFVQLCHEGNFTLRKISPVDLFPHTTHTELVLLFKR</sequence>
<dbReference type="InterPro" id="IPR029063">
    <property type="entry name" value="SAM-dependent_MTases_sf"/>
</dbReference>
<evidence type="ECO:0000256" key="5">
    <source>
        <dbReference type="ARBA" id="ARBA00047278"/>
    </source>
</evidence>
<evidence type="ECO:0000256" key="6">
    <source>
        <dbReference type="PROSITE-ProRule" id="PRU01024"/>
    </source>
</evidence>
<gene>
    <name evidence="7" type="ORF">TCEB3V08_LOCUS2757</name>
</gene>
<dbReference type="Gene3D" id="3.40.50.150">
    <property type="entry name" value="Vaccinia Virus protein VP39"/>
    <property type="match status" value="1"/>
</dbReference>
<dbReference type="GO" id="GO:0006396">
    <property type="term" value="P:RNA processing"/>
    <property type="evidence" value="ECO:0007669"/>
    <property type="project" value="InterPro"/>
</dbReference>
<proteinExistence type="inferred from homology"/>
<dbReference type="PROSITE" id="PS51687">
    <property type="entry name" value="SAM_MT_RNA_M5U"/>
    <property type="match status" value="1"/>
</dbReference>
<dbReference type="GO" id="GO:0030697">
    <property type="term" value="F:tRNA (uracil(54)-C5)-methyltransferase activity, S-adenosyl methionine-dependent"/>
    <property type="evidence" value="ECO:0007669"/>
    <property type="project" value="UniProtKB-EC"/>
</dbReference>
<protein>
    <recommendedName>
        <fullName evidence="4">tRNA (uracil(54)-C(5))-methyltransferase</fullName>
        <ecNumber evidence="4">2.1.1.35</ecNumber>
    </recommendedName>
</protein>
<dbReference type="EMBL" id="OC317081">
    <property type="protein sequence ID" value="CAD7394857.1"/>
    <property type="molecule type" value="Genomic_DNA"/>
</dbReference>
<dbReference type="InterPro" id="IPR030391">
    <property type="entry name" value="MeTrfase_TrmA_CS"/>
</dbReference>
<comment type="caution">
    <text evidence="6">Lacks conserved residue(s) required for the propagation of feature annotation.</text>
</comment>
<keyword evidence="2 6" id="KW-0808">Transferase</keyword>
<dbReference type="CDD" id="cd02440">
    <property type="entry name" value="AdoMet_MTases"/>
    <property type="match status" value="1"/>
</dbReference>
<dbReference type="PANTHER" id="PTHR45904">
    <property type="entry name" value="TRNA (URACIL-5-)-METHYLTRANSFERASE"/>
    <property type="match status" value="1"/>
</dbReference>
<evidence type="ECO:0000256" key="1">
    <source>
        <dbReference type="ARBA" id="ARBA00022603"/>
    </source>
</evidence>
<evidence type="ECO:0000256" key="2">
    <source>
        <dbReference type="ARBA" id="ARBA00022679"/>
    </source>
</evidence>
<dbReference type="InterPro" id="IPR010280">
    <property type="entry name" value="U5_MeTrfase_fam"/>
</dbReference>